<dbReference type="CDD" id="cd11378">
    <property type="entry name" value="DUF296"/>
    <property type="match status" value="1"/>
</dbReference>
<evidence type="ECO:0000259" key="6">
    <source>
        <dbReference type="PROSITE" id="PS51742"/>
    </source>
</evidence>
<proteinExistence type="predicted"/>
<dbReference type="AlphaFoldDB" id="A0A118JSZ3"/>
<reference evidence="7 8" key="1">
    <citation type="journal article" date="2016" name="Sci. Rep.">
        <title>The genome sequence of the outbreeding globe artichoke constructed de novo incorporating a phase-aware low-pass sequencing strategy of F1 progeny.</title>
        <authorList>
            <person name="Scaglione D."/>
            <person name="Reyes-Chin-Wo S."/>
            <person name="Acquadro A."/>
            <person name="Froenicke L."/>
            <person name="Portis E."/>
            <person name="Beitel C."/>
            <person name="Tirone M."/>
            <person name="Mauro R."/>
            <person name="Lo Monaco A."/>
            <person name="Mauromicale G."/>
            <person name="Faccioli P."/>
            <person name="Cattivelli L."/>
            <person name="Rieseberg L."/>
            <person name="Michelmore R."/>
            <person name="Lanteri S."/>
        </authorList>
    </citation>
    <scope>NUCLEOTIDE SEQUENCE [LARGE SCALE GENOMIC DNA]</scope>
    <source>
        <strain evidence="7">2C</strain>
    </source>
</reference>
<comment type="function">
    <text evidence="4">Transcription factor that specifically binds AT-rich DNA sequences related to the nuclear matrix attachment regions (MARs).</text>
</comment>
<dbReference type="Pfam" id="PF03479">
    <property type="entry name" value="PCC"/>
    <property type="match status" value="1"/>
</dbReference>
<comment type="subcellular location">
    <subcellularLocation>
        <location evidence="4">Nucleus</location>
    </subcellularLocation>
</comment>
<dbReference type="EMBL" id="LEKV01005118">
    <property type="protein sequence ID" value="KVH90067.1"/>
    <property type="molecule type" value="Genomic_DNA"/>
</dbReference>
<evidence type="ECO:0000313" key="8">
    <source>
        <dbReference type="Proteomes" id="UP000243975"/>
    </source>
</evidence>
<evidence type="ECO:0000256" key="4">
    <source>
        <dbReference type="RuleBase" id="RU367031"/>
    </source>
</evidence>
<accession>A0A118JSZ3</accession>
<dbReference type="InterPro" id="IPR039605">
    <property type="entry name" value="AHL"/>
</dbReference>
<dbReference type="SUPFAM" id="SSF117856">
    <property type="entry name" value="AF0104/ALDC/Ptd012-like"/>
    <property type="match status" value="1"/>
</dbReference>
<feature type="compositionally biased region" description="Basic and acidic residues" evidence="5">
    <location>
        <begin position="347"/>
        <end position="356"/>
    </location>
</feature>
<dbReference type="Proteomes" id="UP000243975">
    <property type="component" value="Unassembled WGS sequence"/>
</dbReference>
<sequence>MDGREGMTSFYLNRGGVSGSGNQTGGLHVSPPGFKTQSNPNMPHGHTNIRMPSSMASSFQVEHNSSPSLPHGINMAAGGGGGGGVVSITTPGSGNASVVKKKRGRPRKYARDESDMELGLTPASLSASLGSITPTMRKNRGRPPGSGWKQRLANVGEWMNNSAGLAFTPHIIHVSTGEDVAEKILSFAQQRPRALCILSANGAVCAVALRQFTSSGGAVTYEVRALDFFILAGHFDILHLSGSYLLSENGGPQKRTGGLSISVCSGDGNVIGGAIGGRLIASSLVQVVVCSFVYGGNNVKAKTKTDGPSTDDGIELNETSPTASQHQTQSPVAIGWQPDSRASLRNSRTEIDLTRG</sequence>
<feature type="compositionally biased region" description="Polar residues" evidence="5">
    <location>
        <begin position="317"/>
        <end position="331"/>
    </location>
</feature>
<gene>
    <name evidence="7" type="ORF">Ccrd_007903</name>
</gene>
<keyword evidence="2 4" id="KW-0238">DNA-binding</keyword>
<dbReference type="STRING" id="59895.A0A118JSZ3"/>
<keyword evidence="4" id="KW-0539">Nucleus</keyword>
<organism evidence="7 8">
    <name type="scientific">Cynara cardunculus var. scolymus</name>
    <name type="common">Globe artichoke</name>
    <name type="synonym">Cynara scolymus</name>
    <dbReference type="NCBI Taxonomy" id="59895"/>
    <lineage>
        <taxon>Eukaryota</taxon>
        <taxon>Viridiplantae</taxon>
        <taxon>Streptophyta</taxon>
        <taxon>Embryophyta</taxon>
        <taxon>Tracheophyta</taxon>
        <taxon>Spermatophyta</taxon>
        <taxon>Magnoliopsida</taxon>
        <taxon>eudicotyledons</taxon>
        <taxon>Gunneridae</taxon>
        <taxon>Pentapetalae</taxon>
        <taxon>asterids</taxon>
        <taxon>campanulids</taxon>
        <taxon>Asterales</taxon>
        <taxon>Asteraceae</taxon>
        <taxon>Carduoideae</taxon>
        <taxon>Cardueae</taxon>
        <taxon>Carduinae</taxon>
        <taxon>Cynara</taxon>
    </lineage>
</organism>
<feature type="region of interest" description="Disordered" evidence="5">
    <location>
        <begin position="89"/>
        <end position="114"/>
    </location>
</feature>
<evidence type="ECO:0000256" key="5">
    <source>
        <dbReference type="SAM" id="MobiDB-lite"/>
    </source>
</evidence>
<feature type="domain" description="PPC" evidence="6">
    <location>
        <begin position="164"/>
        <end position="322"/>
    </location>
</feature>
<evidence type="ECO:0000256" key="2">
    <source>
        <dbReference type="ARBA" id="ARBA00023125"/>
    </source>
</evidence>
<dbReference type="Gramene" id="KVH90067">
    <property type="protein sequence ID" value="KVH90067"/>
    <property type="gene ID" value="Ccrd_007903"/>
</dbReference>
<protein>
    <recommendedName>
        <fullName evidence="4">AT-hook motif nuclear-localized protein</fullName>
    </recommendedName>
</protein>
<dbReference type="PANTHER" id="PTHR31500">
    <property type="entry name" value="AT-HOOK MOTIF NUCLEAR-LOCALIZED PROTEIN 9"/>
    <property type="match status" value="1"/>
</dbReference>
<dbReference type="PROSITE" id="PS51742">
    <property type="entry name" value="PPC"/>
    <property type="match status" value="1"/>
</dbReference>
<evidence type="ECO:0000256" key="1">
    <source>
        <dbReference type="ARBA" id="ARBA00023015"/>
    </source>
</evidence>
<name>A0A118JSZ3_CYNCS</name>
<evidence type="ECO:0000256" key="3">
    <source>
        <dbReference type="ARBA" id="ARBA00023163"/>
    </source>
</evidence>
<evidence type="ECO:0000313" key="7">
    <source>
        <dbReference type="EMBL" id="KVH90067.1"/>
    </source>
</evidence>
<keyword evidence="8" id="KW-1185">Reference proteome</keyword>
<dbReference type="PANTHER" id="PTHR31500:SF103">
    <property type="entry name" value="AT-HOOK MOTIF NUCLEAR-LOCALIZED PROTEIN"/>
    <property type="match status" value="1"/>
</dbReference>
<feature type="region of interest" description="Disordered" evidence="5">
    <location>
        <begin position="1"/>
        <end position="24"/>
    </location>
</feature>
<dbReference type="OMA" id="PQHNDKM"/>
<dbReference type="Gene3D" id="3.30.1330.80">
    <property type="entry name" value="Hypothetical protein, similar to alpha- acetolactate decarboxylase, domain 2"/>
    <property type="match status" value="1"/>
</dbReference>
<keyword evidence="1 4" id="KW-0805">Transcription regulation</keyword>
<comment type="caution">
    <text evidence="7">The sequence shown here is derived from an EMBL/GenBank/DDBJ whole genome shotgun (WGS) entry which is preliminary data.</text>
</comment>
<feature type="compositionally biased region" description="Basic residues" evidence="5">
    <location>
        <begin position="99"/>
        <end position="108"/>
    </location>
</feature>
<keyword evidence="3 4" id="KW-0804">Transcription</keyword>
<dbReference type="InterPro" id="IPR005175">
    <property type="entry name" value="PPC_dom"/>
</dbReference>
<comment type="domain">
    <text evidence="4">The PPC domain mediates interactions between AHL proteins.</text>
</comment>
<dbReference type="GO" id="GO:0003680">
    <property type="term" value="F:minor groove of adenine-thymine-rich DNA binding"/>
    <property type="evidence" value="ECO:0007669"/>
    <property type="project" value="UniProtKB-UniRule"/>
</dbReference>
<dbReference type="GO" id="GO:0005634">
    <property type="term" value="C:nucleus"/>
    <property type="evidence" value="ECO:0007669"/>
    <property type="project" value="UniProtKB-SubCell"/>
</dbReference>
<feature type="region of interest" description="Disordered" evidence="5">
    <location>
        <begin position="301"/>
        <end position="356"/>
    </location>
</feature>